<reference evidence="2 3" key="4">
    <citation type="submission" date="2017-10" db="EMBL/GenBank/DDBJ databases">
        <title>Genome analyses suggest a sexual origin of heterokaryosis in a supposedly ancient asexual fungus.</title>
        <authorList>
            <person name="Corradi N."/>
            <person name="Sedzielewska K."/>
            <person name="Noel J."/>
            <person name="Charron P."/>
            <person name="Farinelli L."/>
            <person name="Marton T."/>
            <person name="Kruger M."/>
            <person name="Pelin A."/>
            <person name="Brachmann A."/>
            <person name="Corradi N."/>
        </authorList>
    </citation>
    <scope>NUCLEOTIDE SEQUENCE [LARGE SCALE GENOMIC DNA]</scope>
    <source>
        <strain evidence="2 3">A1</strain>
    </source>
</reference>
<organism evidence="2 3">
    <name type="scientific">Rhizophagus irregularis</name>
    <dbReference type="NCBI Taxonomy" id="588596"/>
    <lineage>
        <taxon>Eukaryota</taxon>
        <taxon>Fungi</taxon>
        <taxon>Fungi incertae sedis</taxon>
        <taxon>Mucoromycota</taxon>
        <taxon>Glomeromycotina</taxon>
        <taxon>Glomeromycetes</taxon>
        <taxon>Glomerales</taxon>
        <taxon>Glomeraceae</taxon>
        <taxon>Rhizophagus</taxon>
    </lineage>
</organism>
<gene>
    <name evidence="2" type="ORF">RhiirA1_438494</name>
    <name evidence="1" type="ORF">RhiirA5_505614</name>
</gene>
<name>A0A2N0S931_9GLOM</name>
<dbReference type="SUPFAM" id="SSF53067">
    <property type="entry name" value="Actin-like ATPase domain"/>
    <property type="match status" value="2"/>
</dbReference>
<dbReference type="PANTHER" id="PTHR14187">
    <property type="entry name" value="ALPHA KINASE/ELONGATION FACTOR 2 KINASE"/>
    <property type="match status" value="1"/>
</dbReference>
<dbReference type="Proteomes" id="UP000232688">
    <property type="component" value="Unassembled WGS sequence"/>
</dbReference>
<dbReference type="Gene3D" id="3.90.640.10">
    <property type="entry name" value="Actin, Chain A, domain 4"/>
    <property type="match status" value="1"/>
</dbReference>
<dbReference type="Proteomes" id="UP000232722">
    <property type="component" value="Unassembled WGS sequence"/>
</dbReference>
<dbReference type="AlphaFoldDB" id="A0A2N0S931"/>
<dbReference type="Gene3D" id="3.30.420.40">
    <property type="match status" value="2"/>
</dbReference>
<accession>A0A2N0S931</accession>
<reference evidence="1 4" key="2">
    <citation type="submission" date="2017-09" db="EMBL/GenBank/DDBJ databases">
        <title>Extensive intraspecific genome diversity in a model arbuscular mycorrhizal fungus.</title>
        <authorList>
            <person name="Chen E.C."/>
            <person name="Morin E."/>
            <person name="Beaudet D."/>
            <person name="Noel J."/>
            <person name="Ndikumana S."/>
            <person name="Charron P."/>
            <person name="St-Onge C."/>
            <person name="Giorgi J."/>
            <person name="Grigoriev I.V."/>
            <person name="Roux C."/>
            <person name="Martin F.M."/>
            <person name="Corradi N."/>
        </authorList>
    </citation>
    <scope>NUCLEOTIDE SEQUENCE [LARGE SCALE GENOMIC DNA]</scope>
    <source>
        <strain evidence="1 4">A5</strain>
    </source>
</reference>
<evidence type="ECO:0000313" key="4">
    <source>
        <dbReference type="Proteomes" id="UP000232722"/>
    </source>
</evidence>
<dbReference type="VEuPathDB" id="FungiDB:RhiirA1_438494"/>
<dbReference type="VEuPathDB" id="FungiDB:RhiirFUN_008498"/>
<comment type="caution">
    <text evidence="2">The sequence shown here is derived from an EMBL/GenBank/DDBJ whole genome shotgun (WGS) entry which is preliminary data.</text>
</comment>
<evidence type="ECO:0000313" key="1">
    <source>
        <dbReference type="EMBL" id="PKB99660.1"/>
    </source>
</evidence>
<reference evidence="2 3" key="3">
    <citation type="submission" date="2017-10" db="EMBL/GenBank/DDBJ databases">
        <title>Extensive intraspecific genome diversity in a model arbuscular mycorrhizal fungus.</title>
        <authorList>
            <person name="Chen E.C.H."/>
            <person name="Morin E."/>
            <person name="Baudet D."/>
            <person name="Noel J."/>
            <person name="Ndikumana S."/>
            <person name="Charron P."/>
            <person name="St-Onge C."/>
            <person name="Giorgi J."/>
            <person name="Grigoriev I.V."/>
            <person name="Roux C."/>
            <person name="Martin F.M."/>
            <person name="Corradi N."/>
        </authorList>
    </citation>
    <scope>NUCLEOTIDE SEQUENCE [LARGE SCALE GENOMIC DNA]</scope>
    <source>
        <strain evidence="2 3">A1</strain>
    </source>
</reference>
<reference evidence="1 4" key="1">
    <citation type="submission" date="2016-04" db="EMBL/GenBank/DDBJ databases">
        <title>Genome analyses suggest a sexual origin of heterokaryosis in a supposedly ancient asexual fungus.</title>
        <authorList>
            <person name="Ropars J."/>
            <person name="Sedzielewska K."/>
            <person name="Noel J."/>
            <person name="Charron P."/>
            <person name="Farinelli L."/>
            <person name="Marton T."/>
            <person name="Kruger M."/>
            <person name="Pelin A."/>
            <person name="Brachmann A."/>
            <person name="Corradi N."/>
        </authorList>
    </citation>
    <scope>NUCLEOTIDE SEQUENCE [LARGE SCALE GENOMIC DNA]</scope>
    <source>
        <strain evidence="1 4">A5</strain>
    </source>
</reference>
<sequence>MSMIQDIRVVVGIDLGVKYSAFAFAHKSNPNDIIVHDHRSGWLDFKIPTALKYDESFNLISWGYSALSQKPNRKKKSFETKPVENFLLYLSQTNYEPYLPEGLHYKKAITDYLKEMGNFIKETLMSYWPYHNFFENVLIIMPIPAEYNDKAIAIMRECAYNACLINEKGSLRLQFITKHEAASVHCINVLREYNISDGSTFIMIVDCGSGTVELTTQKLLENHKLGEITERSGDYCGGYFVDDEFINFLGRKVGSSAIDHVRNNHYGQLQYMIQEFCGHVKFPFTGQQEDFIPFDLDLELLCPAIKQYIKGSELDEMENMEWIIDLNFDDVKAMFDPVIERILQLIRTQLNAIRSCEAMILVGGFSQSKYLQRRIKQEFNQRNINIIIPAIPSITIVKGAVQYGLIDRLLDKIKIVSPRVFEKTYGVKVTRKWNSSDPIELKLSDGMINSFLRIAKRGDEIPSDTGISMIFSSSFISRNNLDLFVTDEHNVKYCNSPGVNLIGTLKIHTPSTFNNNAISITLFFDDTTIKVVAQEVDVKIGWKHETVLDNIY</sequence>
<dbReference type="VEuPathDB" id="FungiDB:FUN_008125"/>
<dbReference type="PANTHER" id="PTHR14187:SF5">
    <property type="entry name" value="HEAT SHOCK 70 KDA PROTEIN 12A"/>
    <property type="match status" value="1"/>
</dbReference>
<dbReference type="InterPro" id="IPR043129">
    <property type="entry name" value="ATPase_NBD"/>
</dbReference>
<proteinExistence type="predicted"/>
<dbReference type="EMBL" id="LLXH01000139">
    <property type="protein sequence ID" value="PKC72060.1"/>
    <property type="molecule type" value="Genomic_DNA"/>
</dbReference>
<dbReference type="EMBL" id="LLXJ01002116">
    <property type="protein sequence ID" value="PKB99660.1"/>
    <property type="molecule type" value="Genomic_DNA"/>
</dbReference>
<evidence type="ECO:0008006" key="5">
    <source>
        <dbReference type="Google" id="ProtNLM"/>
    </source>
</evidence>
<protein>
    <recommendedName>
        <fullName evidence="5">Actin-like ATPase domain-containing protein</fullName>
    </recommendedName>
</protein>
<evidence type="ECO:0000313" key="3">
    <source>
        <dbReference type="Proteomes" id="UP000232688"/>
    </source>
</evidence>
<evidence type="ECO:0000313" key="2">
    <source>
        <dbReference type="EMBL" id="PKC72060.1"/>
    </source>
</evidence>